<reference evidence="5" key="1">
    <citation type="journal article" date="2019" name="Nat. Commun.">
        <title>Expansion of phycobilisome linker gene families in mesophilic red algae.</title>
        <authorList>
            <person name="Lee J."/>
            <person name="Kim D."/>
            <person name="Bhattacharya D."/>
            <person name="Yoon H.S."/>
        </authorList>
    </citation>
    <scope>NUCLEOTIDE SEQUENCE [LARGE SCALE GENOMIC DNA]</scope>
    <source>
        <strain evidence="5">CCMP 1328</strain>
    </source>
</reference>
<dbReference type="GO" id="GO:0006139">
    <property type="term" value="P:nucleobase-containing compound metabolic process"/>
    <property type="evidence" value="ECO:0007669"/>
    <property type="project" value="UniProtKB-ARBA"/>
</dbReference>
<dbReference type="PANTHER" id="PTHR12121:SF45">
    <property type="entry name" value="NOCTURNIN"/>
    <property type="match status" value="1"/>
</dbReference>
<dbReference type="Gene3D" id="3.60.10.10">
    <property type="entry name" value="Endonuclease/exonuclease/phosphatase"/>
    <property type="match status" value="1"/>
</dbReference>
<dbReference type="EMBL" id="VRMN01000001">
    <property type="protein sequence ID" value="KAA8497899.1"/>
    <property type="molecule type" value="Genomic_DNA"/>
</dbReference>
<dbReference type="OMA" id="LQWNHRS"/>
<dbReference type="InterPro" id="IPR005135">
    <property type="entry name" value="Endo/exonuclease/phosphatase"/>
</dbReference>
<keyword evidence="5" id="KW-1185">Reference proteome</keyword>
<name>A0A5J4Z1W3_PORPP</name>
<protein>
    <submittedName>
        <fullName evidence="4">Nocturnin</fullName>
    </submittedName>
</protein>
<evidence type="ECO:0000313" key="5">
    <source>
        <dbReference type="Proteomes" id="UP000324585"/>
    </source>
</evidence>
<dbReference type="GO" id="GO:0000175">
    <property type="term" value="F:3'-5'-RNA exonuclease activity"/>
    <property type="evidence" value="ECO:0007669"/>
    <property type="project" value="TreeGrafter"/>
</dbReference>
<gene>
    <name evidence="4" type="ORF">FVE85_5484</name>
</gene>
<sequence length="337" mass="36651">MDRPYVKYAKEPRDVTNSSPAFPLRIMQWNILAQSLATNESFPYVPEQAVSAAPLRLALIVEQIRTYTPDVVCLEEVDRCGAIGVDQIASQLCEPDVRTGFCLTLGASGFRGDEAKGTGIGVCVFVNPARVRIVANRVMKFGDVGDPQLVLLCLAETVSSQQSRRFGLAATHLKAKVEFAAVRQRQMQMLLAALNSGSMIPQGCALVVAGDFNAEPSETAVEMALGSEGRLLSLYGEILGDINLWTTWKIRDKELRRCIDYIFYRDGDTDQASAKNSKSGNNGNGPESSMADCDCCRSIAPVGCFAQPSDEQIPATRLPSVSFPSDHLNLIADICLY</sequence>
<comment type="caution">
    <text evidence="4">The sequence shown here is derived from an EMBL/GenBank/DDBJ whole genome shotgun (WGS) entry which is preliminary data.</text>
</comment>
<evidence type="ECO:0000313" key="4">
    <source>
        <dbReference type="EMBL" id="KAA8497899.1"/>
    </source>
</evidence>
<feature type="domain" description="Endonuclease/exonuclease/phosphatase" evidence="3">
    <location>
        <begin position="27"/>
        <end position="327"/>
    </location>
</feature>
<organism evidence="4 5">
    <name type="scientific">Porphyridium purpureum</name>
    <name type="common">Red alga</name>
    <name type="synonym">Porphyridium cruentum</name>
    <dbReference type="NCBI Taxonomy" id="35688"/>
    <lineage>
        <taxon>Eukaryota</taxon>
        <taxon>Rhodophyta</taxon>
        <taxon>Bangiophyceae</taxon>
        <taxon>Porphyridiales</taxon>
        <taxon>Porphyridiaceae</taxon>
        <taxon>Porphyridium</taxon>
    </lineage>
</organism>
<dbReference type="InterPro" id="IPR036691">
    <property type="entry name" value="Endo/exonu/phosph_ase_sf"/>
</dbReference>
<evidence type="ECO:0000256" key="1">
    <source>
        <dbReference type="ARBA" id="ARBA00010774"/>
    </source>
</evidence>
<dbReference type="AlphaFoldDB" id="A0A5J4Z1W3"/>
<dbReference type="Pfam" id="PF03372">
    <property type="entry name" value="Exo_endo_phos"/>
    <property type="match status" value="1"/>
</dbReference>
<dbReference type="SUPFAM" id="SSF56219">
    <property type="entry name" value="DNase I-like"/>
    <property type="match status" value="1"/>
</dbReference>
<dbReference type="OrthoDB" id="276515at2759"/>
<accession>A0A5J4Z1W3</accession>
<proteinExistence type="inferred from homology"/>
<comment type="similarity">
    <text evidence="1">Belongs to the CCR4/nocturin family.</text>
</comment>
<evidence type="ECO:0000259" key="3">
    <source>
        <dbReference type="Pfam" id="PF03372"/>
    </source>
</evidence>
<keyword evidence="2" id="KW-0378">Hydrolase</keyword>
<evidence type="ECO:0000256" key="2">
    <source>
        <dbReference type="ARBA" id="ARBA00022801"/>
    </source>
</evidence>
<dbReference type="Proteomes" id="UP000324585">
    <property type="component" value="Unassembled WGS sequence"/>
</dbReference>
<dbReference type="PANTHER" id="PTHR12121">
    <property type="entry name" value="CARBON CATABOLITE REPRESSOR PROTEIN 4"/>
    <property type="match status" value="1"/>
</dbReference>
<dbReference type="InterPro" id="IPR050410">
    <property type="entry name" value="CCR4/nocturin_mRNA_transcr"/>
</dbReference>